<accession>A0ABT6BC30</accession>
<sequence length="112" mass="12144">MTLASGHRHSCSCTAAQVCRRCEQARAAVLQRMTEHTIAMASSAALGDWARVSALARDLRDLSWSAMMASAGATAGVLVMTLQDRYADRFDIDVAMDAVFAEVHRATSQQVR</sequence>
<name>A0ABT6BC30_9GAMM</name>
<evidence type="ECO:0000313" key="1">
    <source>
        <dbReference type="EMBL" id="MDF4025686.1"/>
    </source>
</evidence>
<keyword evidence="2" id="KW-1185">Reference proteome</keyword>
<proteinExistence type="predicted"/>
<reference evidence="1 2" key="1">
    <citation type="journal article" date="2024" name="Curr. Microbiol.">
        <title>Luteibacter sahnii sp. nov., A Novel Yellow-Colored Xanthomonadin Pigment Producing Probiotic Bacterium from Healthy Rice Seed Microbiome.</title>
        <authorList>
            <person name="Jaiswal G."/>
            <person name="Rana R."/>
            <person name="Nayak P.K."/>
            <person name="Chouhan R."/>
            <person name="Gandhi S.G."/>
            <person name="Patel H.K."/>
            <person name="Patil P.B."/>
        </authorList>
    </citation>
    <scope>NUCLEOTIDE SEQUENCE [LARGE SCALE GENOMIC DNA]</scope>
    <source>
        <strain evidence="1 2">PPL201</strain>
    </source>
</reference>
<dbReference type="EMBL" id="JARJJS010000002">
    <property type="protein sequence ID" value="MDF4025686.1"/>
    <property type="molecule type" value="Genomic_DNA"/>
</dbReference>
<protein>
    <submittedName>
        <fullName evidence="1">Uncharacterized protein</fullName>
    </submittedName>
</protein>
<comment type="caution">
    <text evidence="1">The sequence shown here is derived from an EMBL/GenBank/DDBJ whole genome shotgun (WGS) entry which is preliminary data.</text>
</comment>
<organism evidence="1 2">
    <name type="scientific">Luteibacter sahnii</name>
    <dbReference type="NCBI Taxonomy" id="3021977"/>
    <lineage>
        <taxon>Bacteria</taxon>
        <taxon>Pseudomonadati</taxon>
        <taxon>Pseudomonadota</taxon>
        <taxon>Gammaproteobacteria</taxon>
        <taxon>Lysobacterales</taxon>
        <taxon>Rhodanobacteraceae</taxon>
        <taxon>Luteibacter</taxon>
    </lineage>
</organism>
<gene>
    <name evidence="1" type="ORF">P3W24_11985</name>
</gene>
<evidence type="ECO:0000313" key="2">
    <source>
        <dbReference type="Proteomes" id="UP001528850"/>
    </source>
</evidence>
<dbReference type="RefSeq" id="WP_320550167.1">
    <property type="nucleotide sequence ID" value="NZ_JAQLOK010000001.1"/>
</dbReference>
<dbReference type="Proteomes" id="UP001528850">
    <property type="component" value="Unassembled WGS sequence"/>
</dbReference>